<dbReference type="InterPro" id="IPR044998">
    <property type="entry name" value="Timeless"/>
</dbReference>
<dbReference type="EMBL" id="JAHRIP010004411">
    <property type="protein sequence ID" value="MEQ2281699.1"/>
    <property type="molecule type" value="Genomic_DNA"/>
</dbReference>
<feature type="non-terminal residue" evidence="2">
    <location>
        <position position="551"/>
    </location>
</feature>
<evidence type="ECO:0000256" key="1">
    <source>
        <dbReference type="SAM" id="MobiDB-lite"/>
    </source>
</evidence>
<dbReference type="Pfam" id="PF26019">
    <property type="entry name" value="HTH_TIMELESS"/>
    <property type="match status" value="2"/>
</dbReference>
<comment type="caution">
    <text evidence="2">The sequence shown here is derived from an EMBL/GenBank/DDBJ whole genome shotgun (WGS) entry which is preliminary data.</text>
</comment>
<organism evidence="2 3">
    <name type="scientific">Ameca splendens</name>
    <dbReference type="NCBI Taxonomy" id="208324"/>
    <lineage>
        <taxon>Eukaryota</taxon>
        <taxon>Metazoa</taxon>
        <taxon>Chordata</taxon>
        <taxon>Craniata</taxon>
        <taxon>Vertebrata</taxon>
        <taxon>Euteleostomi</taxon>
        <taxon>Actinopterygii</taxon>
        <taxon>Neopterygii</taxon>
        <taxon>Teleostei</taxon>
        <taxon>Neoteleostei</taxon>
        <taxon>Acanthomorphata</taxon>
        <taxon>Ovalentaria</taxon>
        <taxon>Atherinomorphae</taxon>
        <taxon>Cyprinodontiformes</taxon>
        <taxon>Goodeidae</taxon>
        <taxon>Ameca</taxon>
    </lineage>
</organism>
<reference evidence="2 3" key="1">
    <citation type="submission" date="2021-06" db="EMBL/GenBank/DDBJ databases">
        <authorList>
            <person name="Palmer J.M."/>
        </authorList>
    </citation>
    <scope>NUCLEOTIDE SEQUENCE [LARGE SCALE GENOMIC DNA]</scope>
    <source>
        <strain evidence="2 3">AS_MEX2019</strain>
        <tissue evidence="2">Muscle</tissue>
    </source>
</reference>
<gene>
    <name evidence="2" type="ORF">AMECASPLE_033079</name>
</gene>
<dbReference type="PANTHER" id="PTHR22940:SF4">
    <property type="entry name" value="PROTEIN TIMELESS HOMOLOG"/>
    <property type="match status" value="1"/>
</dbReference>
<proteinExistence type="predicted"/>
<evidence type="ECO:0000313" key="2">
    <source>
        <dbReference type="EMBL" id="MEQ2281699.1"/>
    </source>
</evidence>
<accession>A0ABV0XJP2</accession>
<name>A0ABV0XJP2_9TELE</name>
<feature type="region of interest" description="Disordered" evidence="1">
    <location>
        <begin position="121"/>
        <end position="140"/>
    </location>
</feature>
<dbReference type="Proteomes" id="UP001469553">
    <property type="component" value="Unassembled WGS sequence"/>
</dbReference>
<keyword evidence="3" id="KW-1185">Reference proteome</keyword>
<sequence length="551" mass="63631">MLESAQLSGKVTPWSNDEEVFPSVEQKWVCGNATHNVQSRSELFWAGQIEPVEKGHMLNLIKGNIFYLMEYREIFLTLLRKYDETKQPQSYLRDLVESTHLFLRMLERFCKGRKNLIVQKKKVRRKKSQGKEKQSAQESNPEVLAETWKIVEEELRATGFQLSASLTESIVPFDAASETPPEEQRTEAMIRVQDALLARLGPEALALLRAAREVWPDGDVFGSSDVESEEELDLLKQIFHANLPRPSPETVAEDDNDGAEFDEEELELVQLSEKEFNFLDFIKRFANPSIVRPYLLLLKSYTKNTPHTNHCIVRMLHRLAVDLKMDALLFQLSVFHLFNKILNDPAAAAYKHGKRKWELVTFAKYVLSRFFGVAAQNNKAYVELLFWKNVGAVREMTEGYTKDGEGKKPSWTEEEEEELRRLYMEHLDSEVPDIVETVITLLSNSSRTRRQVVTQLVHMGLVDNAKELKKPKKGTQIVLWTEEQELELEMLFEEYKDSDDVLGNIMKKLTAKRSRARIVDKLLSMGLVSERRELYKKRSCGAHKQSSRKGM</sequence>
<evidence type="ECO:0000313" key="3">
    <source>
        <dbReference type="Proteomes" id="UP001469553"/>
    </source>
</evidence>
<dbReference type="PANTHER" id="PTHR22940">
    <property type="entry name" value="TIMEOUT/TIMELESS-2"/>
    <property type="match status" value="1"/>
</dbReference>
<protein>
    <submittedName>
        <fullName evidence="2">Uncharacterized protein</fullName>
    </submittedName>
</protein>